<dbReference type="AlphaFoldDB" id="X8JE86"/>
<dbReference type="Proteomes" id="UP000030108">
    <property type="component" value="Unassembled WGS sequence"/>
</dbReference>
<comment type="caution">
    <text evidence="2">The sequence shown here is derived from an EMBL/GenBank/DDBJ whole genome shotgun (WGS) entry which is preliminary data.</text>
</comment>
<evidence type="ECO:0000313" key="3">
    <source>
        <dbReference type="Proteomes" id="UP000030108"/>
    </source>
</evidence>
<keyword evidence="1" id="KW-1133">Transmembrane helix</keyword>
<name>X8JE86_9AGAM</name>
<keyword evidence="1 2" id="KW-0812">Transmembrane</keyword>
<protein>
    <submittedName>
        <fullName evidence="2">Transmembrane protein, putative</fullName>
    </submittedName>
</protein>
<accession>X8JE86</accession>
<keyword evidence="1" id="KW-0472">Membrane</keyword>
<sequence>MARHLYLTKTLCQLADKVRRAFTANQPHFLWFPHLWRYLPDNRQNDHYPRTPPSPPALHDGASVSSALFRLPDLSAYSAFCFRRSGQTTSATPLGNTTGPPVAAESTAVNIGTLSQHIPVGVALYIADNIRLVVASTTAAAAIATPAVAIAVAVATVSSVYATSADAAASVLYIAANTVTVVTTVVTAAAIMISIAVSITAAVAAINYQQLHCRICCCRRFF</sequence>
<dbReference type="EMBL" id="JATN01000318">
    <property type="protein sequence ID" value="EUC62067.1"/>
    <property type="molecule type" value="Genomic_DNA"/>
</dbReference>
<evidence type="ECO:0000256" key="1">
    <source>
        <dbReference type="SAM" id="Phobius"/>
    </source>
</evidence>
<organism evidence="2 3">
    <name type="scientific">Rhizoctonia solani AG-3 Rhs1AP</name>
    <dbReference type="NCBI Taxonomy" id="1086054"/>
    <lineage>
        <taxon>Eukaryota</taxon>
        <taxon>Fungi</taxon>
        <taxon>Dikarya</taxon>
        <taxon>Basidiomycota</taxon>
        <taxon>Agaricomycotina</taxon>
        <taxon>Agaricomycetes</taxon>
        <taxon>Cantharellales</taxon>
        <taxon>Ceratobasidiaceae</taxon>
        <taxon>Rhizoctonia</taxon>
    </lineage>
</organism>
<feature type="transmembrane region" description="Helical" evidence="1">
    <location>
        <begin position="181"/>
        <end position="206"/>
    </location>
</feature>
<evidence type="ECO:0000313" key="2">
    <source>
        <dbReference type="EMBL" id="EUC62067.1"/>
    </source>
</evidence>
<feature type="transmembrane region" description="Helical" evidence="1">
    <location>
        <begin position="139"/>
        <end position="161"/>
    </location>
</feature>
<proteinExistence type="predicted"/>
<gene>
    <name evidence="2" type="ORF">RSOL_412680</name>
</gene>
<feature type="non-terminal residue" evidence="2">
    <location>
        <position position="222"/>
    </location>
</feature>
<reference evidence="3" key="1">
    <citation type="journal article" date="2014" name="Genome Announc.">
        <title>Draft genome sequence of the plant-pathogenic soil fungus Rhizoctonia solani anastomosis group 3 strain Rhs1AP.</title>
        <authorList>
            <person name="Cubeta M.A."/>
            <person name="Thomas E."/>
            <person name="Dean R.A."/>
            <person name="Jabaji S."/>
            <person name="Neate S.M."/>
            <person name="Tavantzis S."/>
            <person name="Toda T."/>
            <person name="Vilgalys R."/>
            <person name="Bharathan N."/>
            <person name="Fedorova-Abrams N."/>
            <person name="Pakala S.B."/>
            <person name="Pakala S.M."/>
            <person name="Zafar N."/>
            <person name="Joardar V."/>
            <person name="Losada L."/>
            <person name="Nierman W.C."/>
        </authorList>
    </citation>
    <scope>NUCLEOTIDE SEQUENCE [LARGE SCALE GENOMIC DNA]</scope>
    <source>
        <strain evidence="3">AG-3</strain>
    </source>
</reference>